<sequence length="468" mass="51321">MDRLSSSTILPESVVGPAYDRKALKPGIVHIGLGAFHRAHQAVFTQKALEQSFGPWGIVAVNLRSPEPVQALADQDGLYSVIVRNAEGDRAEVIGATVDWLCAADRGEDVLNYLASSGIRVVTLTVSEKAYGLDPVTGGLDLKHPSVVADMANPHAPVGAIGFLVEGLSRRREGGLLPFTVLCCDNLPSNGHVVRRLVLDMAERRDPELARWIGKEGKFPCSMVDRIVPAATDETRARAARMLGVEDRLAIETEPFLQWVIEDDFVSGRPQWEAAGAVFAQSVEPYENMKLRLLNGSHTLIAHLGILNNLEFVRDVMAVPEFVEKVKRHMEAAASTLAPVPGIDLPFYRNELLERFSNPTIAHRNEQIAMDTSQKLPQRILAATVEALAAGKDATEFAYVVAVWIASIHKRGDLNDPRKSEILAAAKHVDNTDPSAPFFAIEGLFLAELVKNRSWRDLVNRELAKFAL</sequence>
<evidence type="ECO:0000313" key="4">
    <source>
        <dbReference type="EMBL" id="MDX8328607.1"/>
    </source>
</evidence>
<keyword evidence="1 6" id="KW-0560">Oxidoreductase</keyword>
<dbReference type="InterPro" id="IPR000669">
    <property type="entry name" value="Mannitol_DH"/>
</dbReference>
<dbReference type="InterPro" id="IPR013328">
    <property type="entry name" value="6PGD_dom2"/>
</dbReference>
<reference evidence="6" key="1">
    <citation type="submission" date="2016-10" db="EMBL/GenBank/DDBJ databases">
        <authorList>
            <person name="de Groot N.N."/>
        </authorList>
    </citation>
    <scope>NUCLEOTIDE SEQUENCE [LARGE SCALE GENOMIC DNA]</scope>
    <source>
        <strain evidence="6">DSM25559</strain>
    </source>
</reference>
<dbReference type="Gene3D" id="3.40.50.720">
    <property type="entry name" value="NAD(P)-binding Rossmann-like Domain"/>
    <property type="match status" value="1"/>
</dbReference>
<dbReference type="InterPro" id="IPR050988">
    <property type="entry name" value="Mannitol_DH/Oxidoreductase"/>
</dbReference>
<accession>A0A1R3TEH2</accession>
<dbReference type="EMBL" id="JAVRAD010000002">
    <property type="protein sequence ID" value="MDX8328607.1"/>
    <property type="molecule type" value="Genomic_DNA"/>
</dbReference>
<dbReference type="STRING" id="1907666.DSM25559_1238"/>
<dbReference type="Pfam" id="PF08125">
    <property type="entry name" value="Mannitol_dh_C"/>
    <property type="match status" value="1"/>
</dbReference>
<reference evidence="4 9" key="4">
    <citation type="journal article" date="2023" name="Phytobiomes J">
        <title>Deciphering the key players within the bacterial microbiota associated with aerial crown gall tumors on rhododendron: Insights into the gallobiome.</title>
        <authorList>
            <person name="Kuzmanovic N."/>
            <person name="Nesme J."/>
            <person name="Wolf J."/>
            <person name="Neumann-Schaal M."/>
            <person name="Petersen J."/>
            <person name="Fernandez-Gnecco G."/>
            <person name="Sproeer C."/>
            <person name="Bunk B."/>
            <person name="Overmann J."/>
            <person name="Sorensen S.J."/>
            <person name="Idczak E."/>
            <person name="Smalla K."/>
        </authorList>
    </citation>
    <scope>NUCLEOTIDE SEQUENCE [LARGE SCALE GENOMIC DNA]</scope>
    <source>
        <strain evidence="9">rho-14.1</strain>
        <strain evidence="4">Rho-14.1</strain>
    </source>
</reference>
<evidence type="ECO:0000313" key="6">
    <source>
        <dbReference type="EMBL" id="SCX13800.1"/>
    </source>
</evidence>
<dbReference type="Proteomes" id="UP000187891">
    <property type="component" value="Unassembled WGS sequence"/>
</dbReference>
<keyword evidence="9" id="KW-1185">Reference proteome</keyword>
<dbReference type="RefSeq" id="WP_077102508.1">
    <property type="nucleotide sequence ID" value="NZ_CP192765.1"/>
</dbReference>
<dbReference type="PRINTS" id="PR00084">
    <property type="entry name" value="MTLDHDRGNASE"/>
</dbReference>
<dbReference type="PANTHER" id="PTHR43362:SF1">
    <property type="entry name" value="MANNITOL DEHYDROGENASE 2-RELATED"/>
    <property type="match status" value="1"/>
</dbReference>
<accession>A0A2S4EAB3</accession>
<evidence type="ECO:0000313" key="9">
    <source>
        <dbReference type="Proteomes" id="UP001277561"/>
    </source>
</evidence>
<dbReference type="Pfam" id="PF01232">
    <property type="entry name" value="Mannitol_dh"/>
    <property type="match status" value="1"/>
</dbReference>
<dbReference type="InterPro" id="IPR013118">
    <property type="entry name" value="Mannitol_DH_C"/>
</dbReference>
<reference evidence="7" key="2">
    <citation type="submission" date="2016-10" db="EMBL/GenBank/DDBJ databases">
        <authorList>
            <person name="Wibberg D."/>
        </authorList>
    </citation>
    <scope>NUCLEOTIDE SEQUENCE [LARGE SCALE GENOMIC DNA]</scope>
</reference>
<evidence type="ECO:0000313" key="7">
    <source>
        <dbReference type="Proteomes" id="UP000187891"/>
    </source>
</evidence>
<protein>
    <submittedName>
        <fullName evidence="6">Mannitol 2-dehydrogenase</fullName>
        <ecNumber evidence="6">1.1.1.67</ecNumber>
    </submittedName>
    <submittedName>
        <fullName evidence="4">Mannitol dehydrogenase family protein</fullName>
        <ecNumber evidence="4">1.1.1.-</ecNumber>
    </submittedName>
</protein>
<dbReference type="GO" id="GO:0050086">
    <property type="term" value="F:mannitol 2-dehydrogenase activity"/>
    <property type="evidence" value="ECO:0007669"/>
    <property type="project" value="UniProtKB-EC"/>
</dbReference>
<dbReference type="EC" id="1.1.1.-" evidence="4"/>
<evidence type="ECO:0000313" key="5">
    <source>
        <dbReference type="EMBL" id="POO50451.1"/>
    </source>
</evidence>
<gene>
    <name evidence="6" type="primary">mtlK_1</name>
    <name evidence="5" type="ORF">CPJ18_19050</name>
    <name evidence="6" type="ORF">DSM25559_1238</name>
    <name evidence="4" type="ORF">RMS29_05160</name>
</gene>
<dbReference type="EMBL" id="FMUE01000002">
    <property type="protein sequence ID" value="SCX13800.1"/>
    <property type="molecule type" value="Genomic_DNA"/>
</dbReference>
<dbReference type="InterPro" id="IPR036291">
    <property type="entry name" value="NAD(P)-bd_dom_sf"/>
</dbReference>
<evidence type="ECO:0000259" key="2">
    <source>
        <dbReference type="Pfam" id="PF01232"/>
    </source>
</evidence>
<dbReference type="Gene3D" id="1.10.1040.10">
    <property type="entry name" value="N-(1-d-carboxylethyl)-l-norvaline Dehydrogenase, domain 2"/>
    <property type="match status" value="1"/>
</dbReference>
<evidence type="ECO:0000313" key="8">
    <source>
        <dbReference type="Proteomes" id="UP000237447"/>
    </source>
</evidence>
<organism evidence="6 7">
    <name type="scientific">Agrobacterium rosae</name>
    <dbReference type="NCBI Taxonomy" id="1972867"/>
    <lineage>
        <taxon>Bacteria</taxon>
        <taxon>Pseudomonadati</taxon>
        <taxon>Pseudomonadota</taxon>
        <taxon>Alphaproteobacteria</taxon>
        <taxon>Hyphomicrobiales</taxon>
        <taxon>Rhizobiaceae</taxon>
        <taxon>Rhizobium/Agrobacterium group</taxon>
        <taxon>Agrobacterium</taxon>
    </lineage>
</organism>
<proteinExistence type="predicted"/>
<name>A0A1R3TEH2_9HYPH</name>
<dbReference type="AlphaFoldDB" id="A0A1R3TEH2"/>
<evidence type="ECO:0000256" key="1">
    <source>
        <dbReference type="ARBA" id="ARBA00023002"/>
    </source>
</evidence>
<dbReference type="Proteomes" id="UP001277561">
    <property type="component" value="Unassembled WGS sequence"/>
</dbReference>
<dbReference type="EMBL" id="NXEJ01000008">
    <property type="protein sequence ID" value="POO50451.1"/>
    <property type="molecule type" value="Genomic_DNA"/>
</dbReference>
<dbReference type="SUPFAM" id="SSF48179">
    <property type="entry name" value="6-phosphogluconate dehydrogenase C-terminal domain-like"/>
    <property type="match status" value="1"/>
</dbReference>
<dbReference type="SUPFAM" id="SSF51735">
    <property type="entry name" value="NAD(P)-binding Rossmann-fold domains"/>
    <property type="match status" value="1"/>
</dbReference>
<dbReference type="InterPro" id="IPR013131">
    <property type="entry name" value="Mannitol_DH_N"/>
</dbReference>
<feature type="domain" description="Mannitol dehydrogenase N-terminal" evidence="2">
    <location>
        <begin position="27"/>
        <end position="273"/>
    </location>
</feature>
<evidence type="ECO:0000259" key="3">
    <source>
        <dbReference type="Pfam" id="PF08125"/>
    </source>
</evidence>
<dbReference type="InterPro" id="IPR008927">
    <property type="entry name" value="6-PGluconate_DH-like_C_sf"/>
</dbReference>
<dbReference type="PANTHER" id="PTHR43362">
    <property type="entry name" value="MANNITOL DEHYDROGENASE DSF1-RELATED"/>
    <property type="match status" value="1"/>
</dbReference>
<reference evidence="5 8" key="3">
    <citation type="journal article" date="2018" name="Syst. Appl. Microbiol.">
        <title>Agrobacterium rosae sp. nov., isolated from galls on different agricultural crops.</title>
        <authorList>
            <person name="Kuzmanovic N."/>
            <person name="Pulawska J."/>
            <person name="Smalla K."/>
            <person name="Nesme X."/>
        </authorList>
    </citation>
    <scope>NUCLEOTIDE SEQUENCE [LARGE SCALE GENOMIC DNA]</scope>
    <source>
        <strain evidence="5 8">NCPPB 1650</strain>
    </source>
</reference>
<dbReference type="EC" id="1.1.1.67" evidence="6"/>
<feature type="domain" description="Mannitol dehydrogenase C-terminal" evidence="3">
    <location>
        <begin position="283"/>
        <end position="410"/>
    </location>
</feature>
<dbReference type="Proteomes" id="UP000237447">
    <property type="component" value="Unassembled WGS sequence"/>
</dbReference>
<dbReference type="GeneID" id="86881419"/>